<dbReference type="EMBL" id="LGRX02025320">
    <property type="protein sequence ID" value="KAK3252625.1"/>
    <property type="molecule type" value="Genomic_DNA"/>
</dbReference>
<sequence>MQRMVDPNNFNELTVFDTMVTAFVFFFRKDNVSVDKADVWNPPGHLCRCDVSFSDSGLVVVIWVRHSKTIQAGERYHTVSAHAVPGSPLCPVAALRRVLAGPGLGPDGPLFCTQDAKVQDSLIQAHGDWASECYKLYCDLDASQRLILPSAMAAGAAAATTAFQARQ</sequence>
<dbReference type="PANTHER" id="PTHR34605:SF3">
    <property type="entry name" value="P CELL-TYPE AGGLUTINATION PROTEIN MAP4-LIKE-RELATED"/>
    <property type="match status" value="1"/>
</dbReference>
<reference evidence="1 2" key="1">
    <citation type="journal article" date="2015" name="Genome Biol. Evol.">
        <title>Comparative Genomics of a Bacterivorous Green Alga Reveals Evolutionary Causalities and Consequences of Phago-Mixotrophic Mode of Nutrition.</title>
        <authorList>
            <person name="Burns J.A."/>
            <person name="Paasch A."/>
            <person name="Narechania A."/>
            <person name="Kim E."/>
        </authorList>
    </citation>
    <scope>NUCLEOTIDE SEQUENCE [LARGE SCALE GENOMIC DNA]</scope>
    <source>
        <strain evidence="1 2">PLY_AMNH</strain>
    </source>
</reference>
<dbReference type="Proteomes" id="UP001190700">
    <property type="component" value="Unassembled WGS sequence"/>
</dbReference>
<organism evidence="1 2">
    <name type="scientific">Cymbomonas tetramitiformis</name>
    <dbReference type="NCBI Taxonomy" id="36881"/>
    <lineage>
        <taxon>Eukaryota</taxon>
        <taxon>Viridiplantae</taxon>
        <taxon>Chlorophyta</taxon>
        <taxon>Pyramimonadophyceae</taxon>
        <taxon>Pyramimonadales</taxon>
        <taxon>Pyramimonadaceae</taxon>
        <taxon>Cymbomonas</taxon>
    </lineage>
</organism>
<dbReference type="AlphaFoldDB" id="A0AAE0F6X2"/>
<evidence type="ECO:0000313" key="1">
    <source>
        <dbReference type="EMBL" id="KAK3252625.1"/>
    </source>
</evidence>
<keyword evidence="2" id="KW-1185">Reference proteome</keyword>
<proteinExistence type="predicted"/>
<gene>
    <name evidence="1" type="ORF">CYMTET_38086</name>
</gene>
<dbReference type="InterPro" id="IPR052925">
    <property type="entry name" value="Phage_Integrase-like_Recomb"/>
</dbReference>
<evidence type="ECO:0000313" key="2">
    <source>
        <dbReference type="Proteomes" id="UP001190700"/>
    </source>
</evidence>
<accession>A0AAE0F6X2</accession>
<comment type="caution">
    <text evidence="1">The sequence shown here is derived from an EMBL/GenBank/DDBJ whole genome shotgun (WGS) entry which is preliminary data.</text>
</comment>
<name>A0AAE0F6X2_9CHLO</name>
<dbReference type="PANTHER" id="PTHR34605">
    <property type="entry name" value="PHAGE_INTEGRASE DOMAIN-CONTAINING PROTEIN"/>
    <property type="match status" value="1"/>
</dbReference>
<protein>
    <submittedName>
        <fullName evidence="1">Uncharacterized protein</fullName>
    </submittedName>
</protein>